<evidence type="ECO:0000313" key="1">
    <source>
        <dbReference type="EMBL" id="KAJ3831536.1"/>
    </source>
</evidence>
<organism evidence="1 2">
    <name type="scientific">Lentinula raphanica</name>
    <dbReference type="NCBI Taxonomy" id="153919"/>
    <lineage>
        <taxon>Eukaryota</taxon>
        <taxon>Fungi</taxon>
        <taxon>Dikarya</taxon>
        <taxon>Basidiomycota</taxon>
        <taxon>Agaricomycotina</taxon>
        <taxon>Agaricomycetes</taxon>
        <taxon>Agaricomycetidae</taxon>
        <taxon>Agaricales</taxon>
        <taxon>Marasmiineae</taxon>
        <taxon>Omphalotaceae</taxon>
        <taxon>Lentinula</taxon>
    </lineage>
</organism>
<feature type="non-terminal residue" evidence="1">
    <location>
        <position position="162"/>
    </location>
</feature>
<comment type="caution">
    <text evidence="1">The sequence shown here is derived from an EMBL/GenBank/DDBJ whole genome shotgun (WGS) entry which is preliminary data.</text>
</comment>
<proteinExistence type="predicted"/>
<sequence>MEEDMERLRAWKRLKRGMIGYNHHHHSGGHAALPSSGNSSFSVDSLSSSVILGMGTGIGIRFVLPSKGTFFDCKQRQMSLEVYSTTIRYGGSNGMNKSIPKLGHRRKLLRIAVGTEHLHNSMDRQTHSTSPFILMTNTWSYRMIPASSRQCLGLDSQETPAI</sequence>
<dbReference type="AlphaFoldDB" id="A0AA38NVS0"/>
<evidence type="ECO:0000313" key="2">
    <source>
        <dbReference type="Proteomes" id="UP001163846"/>
    </source>
</evidence>
<dbReference type="Proteomes" id="UP001163846">
    <property type="component" value="Unassembled WGS sequence"/>
</dbReference>
<gene>
    <name evidence="1" type="ORF">F5878DRAFT_674457</name>
</gene>
<keyword evidence="2" id="KW-1185">Reference proteome</keyword>
<reference evidence="1" key="1">
    <citation type="submission" date="2022-08" db="EMBL/GenBank/DDBJ databases">
        <authorList>
            <consortium name="DOE Joint Genome Institute"/>
            <person name="Min B."/>
            <person name="Riley R."/>
            <person name="Sierra-Patev S."/>
            <person name="Naranjo-Ortiz M."/>
            <person name="Looney B."/>
            <person name="Konkel Z."/>
            <person name="Slot J.C."/>
            <person name="Sakamoto Y."/>
            <person name="Steenwyk J.L."/>
            <person name="Rokas A."/>
            <person name="Carro J."/>
            <person name="Camarero S."/>
            <person name="Ferreira P."/>
            <person name="Molpeceres G."/>
            <person name="Ruiz-Duenas F.J."/>
            <person name="Serrano A."/>
            <person name="Henrissat B."/>
            <person name="Drula E."/>
            <person name="Hughes K.W."/>
            <person name="Mata J.L."/>
            <person name="Ishikawa N.K."/>
            <person name="Vargas-Isla R."/>
            <person name="Ushijima S."/>
            <person name="Smith C.A."/>
            <person name="Ahrendt S."/>
            <person name="Andreopoulos W."/>
            <person name="He G."/>
            <person name="Labutti K."/>
            <person name="Lipzen A."/>
            <person name="Ng V."/>
            <person name="Sandor L."/>
            <person name="Barry K."/>
            <person name="Martinez A.T."/>
            <person name="Xiao Y."/>
            <person name="Gibbons J.G."/>
            <person name="Terashima K."/>
            <person name="Hibbett D.S."/>
            <person name="Grigoriev I.V."/>
        </authorList>
    </citation>
    <scope>NUCLEOTIDE SEQUENCE</scope>
    <source>
        <strain evidence="1">TFB9207</strain>
    </source>
</reference>
<dbReference type="EMBL" id="MU807392">
    <property type="protein sequence ID" value="KAJ3831536.1"/>
    <property type="molecule type" value="Genomic_DNA"/>
</dbReference>
<name>A0AA38NVS0_9AGAR</name>
<protein>
    <submittedName>
        <fullName evidence="1">Uncharacterized protein</fullName>
    </submittedName>
</protein>
<accession>A0AA38NVS0</accession>